<proteinExistence type="predicted"/>
<feature type="transmembrane region" description="Helical" evidence="1">
    <location>
        <begin position="12"/>
        <end position="32"/>
    </location>
</feature>
<accession>A0A0F8Y9C8</accession>
<gene>
    <name evidence="2" type="ORF">LCGC14_2925310</name>
</gene>
<feature type="non-terminal residue" evidence="2">
    <location>
        <position position="1"/>
    </location>
</feature>
<evidence type="ECO:0000313" key="2">
    <source>
        <dbReference type="EMBL" id="KKK70305.1"/>
    </source>
</evidence>
<organism evidence="2">
    <name type="scientific">marine sediment metagenome</name>
    <dbReference type="NCBI Taxonomy" id="412755"/>
    <lineage>
        <taxon>unclassified sequences</taxon>
        <taxon>metagenomes</taxon>
        <taxon>ecological metagenomes</taxon>
    </lineage>
</organism>
<reference evidence="2" key="1">
    <citation type="journal article" date="2015" name="Nature">
        <title>Complex archaea that bridge the gap between prokaryotes and eukaryotes.</title>
        <authorList>
            <person name="Spang A."/>
            <person name="Saw J.H."/>
            <person name="Jorgensen S.L."/>
            <person name="Zaremba-Niedzwiedzka K."/>
            <person name="Martijn J."/>
            <person name="Lind A.E."/>
            <person name="van Eijk R."/>
            <person name="Schleper C."/>
            <person name="Guy L."/>
            <person name="Ettema T.J."/>
        </authorList>
    </citation>
    <scope>NUCLEOTIDE SEQUENCE</scope>
</reference>
<keyword evidence="1" id="KW-0812">Transmembrane</keyword>
<comment type="caution">
    <text evidence="2">The sequence shown here is derived from an EMBL/GenBank/DDBJ whole genome shotgun (WGS) entry which is preliminary data.</text>
</comment>
<protein>
    <submittedName>
        <fullName evidence="2">Uncharacterized protein</fullName>
    </submittedName>
</protein>
<keyword evidence="1" id="KW-0472">Membrane</keyword>
<keyword evidence="1" id="KW-1133">Transmembrane helix</keyword>
<feature type="transmembrane region" description="Helical" evidence="1">
    <location>
        <begin position="38"/>
        <end position="56"/>
    </location>
</feature>
<sequence>PLRFRRSQAFDRLVFAVVLGVLPAGGVGTVGETGFGDAARYMVLPVATLTIASVGGHTRYMRAAMIEVASYFRTAIHRSQVTKRNERTGRPRAPRIG</sequence>
<dbReference type="AlphaFoldDB" id="A0A0F8Y9C8"/>
<evidence type="ECO:0000256" key="1">
    <source>
        <dbReference type="SAM" id="Phobius"/>
    </source>
</evidence>
<dbReference type="EMBL" id="LAZR01058249">
    <property type="protein sequence ID" value="KKK70305.1"/>
    <property type="molecule type" value="Genomic_DNA"/>
</dbReference>
<name>A0A0F8Y9C8_9ZZZZ</name>